<sequence length="141" mass="16185">MGVLTVLIFFGTIFSQSRGENDDVEEVLIQNIQMDVQSLLNKLTAKKRAFQGIDQYSDFVELMRGNQIAQSVLEKEYVEDDQPNANATRRNLIKSNLRTSLPRKGKMTHTSNYNSGKLKVLKKLERYRKDQLKSGSCLRNE</sequence>
<proteinExistence type="predicted"/>
<accession>A0A835L6U4</accession>
<dbReference type="AlphaFoldDB" id="A0A835L6U4"/>
<dbReference type="Proteomes" id="UP000648187">
    <property type="component" value="Unassembled WGS sequence"/>
</dbReference>
<evidence type="ECO:0000313" key="3">
    <source>
        <dbReference type="Proteomes" id="UP000648187"/>
    </source>
</evidence>
<protein>
    <submittedName>
        <fullName evidence="2">Uncharacterized protein</fullName>
    </submittedName>
</protein>
<name>A0A835L6U4_SPOEX</name>
<keyword evidence="3" id="KW-1185">Reference proteome</keyword>
<dbReference type="EMBL" id="JACKWZ010000025">
    <property type="protein sequence ID" value="KAF9421282.1"/>
    <property type="molecule type" value="Genomic_DNA"/>
</dbReference>
<reference evidence="2" key="1">
    <citation type="submission" date="2020-08" db="EMBL/GenBank/DDBJ databases">
        <title>Spodoptera exigua strain:BAW_Kor-Di-RS1 Genome sequencing and assembly.</title>
        <authorList>
            <person name="Kim J."/>
            <person name="Nam H.Y."/>
            <person name="Kwon M."/>
            <person name="Choi J.H."/>
            <person name="Cho S.R."/>
            <person name="Kim G.-H."/>
        </authorList>
    </citation>
    <scope>NUCLEOTIDE SEQUENCE</scope>
    <source>
        <strain evidence="2">BAW_Kor-Di-RS1</strain>
        <tissue evidence="2">Whole-body</tissue>
    </source>
</reference>
<gene>
    <name evidence="2" type="ORF">HW555_002754</name>
</gene>
<organism evidence="2 3">
    <name type="scientific">Spodoptera exigua</name>
    <name type="common">Beet armyworm</name>
    <name type="synonym">Noctua fulgens</name>
    <dbReference type="NCBI Taxonomy" id="7107"/>
    <lineage>
        <taxon>Eukaryota</taxon>
        <taxon>Metazoa</taxon>
        <taxon>Ecdysozoa</taxon>
        <taxon>Arthropoda</taxon>
        <taxon>Hexapoda</taxon>
        <taxon>Insecta</taxon>
        <taxon>Pterygota</taxon>
        <taxon>Neoptera</taxon>
        <taxon>Endopterygota</taxon>
        <taxon>Lepidoptera</taxon>
        <taxon>Glossata</taxon>
        <taxon>Ditrysia</taxon>
        <taxon>Noctuoidea</taxon>
        <taxon>Noctuidae</taxon>
        <taxon>Amphipyrinae</taxon>
        <taxon>Spodoptera</taxon>
    </lineage>
</organism>
<feature type="signal peptide" evidence="1">
    <location>
        <begin position="1"/>
        <end position="19"/>
    </location>
</feature>
<evidence type="ECO:0000313" key="2">
    <source>
        <dbReference type="EMBL" id="KAF9421282.1"/>
    </source>
</evidence>
<evidence type="ECO:0000256" key="1">
    <source>
        <dbReference type="SAM" id="SignalP"/>
    </source>
</evidence>
<comment type="caution">
    <text evidence="2">The sequence shown here is derived from an EMBL/GenBank/DDBJ whole genome shotgun (WGS) entry which is preliminary data.</text>
</comment>
<feature type="chain" id="PRO_5032727725" evidence="1">
    <location>
        <begin position="20"/>
        <end position="141"/>
    </location>
</feature>
<keyword evidence="1" id="KW-0732">Signal</keyword>